<organism evidence="1 2">
    <name type="scientific">Lentithecium fluviatile CBS 122367</name>
    <dbReference type="NCBI Taxonomy" id="1168545"/>
    <lineage>
        <taxon>Eukaryota</taxon>
        <taxon>Fungi</taxon>
        <taxon>Dikarya</taxon>
        <taxon>Ascomycota</taxon>
        <taxon>Pezizomycotina</taxon>
        <taxon>Dothideomycetes</taxon>
        <taxon>Pleosporomycetidae</taxon>
        <taxon>Pleosporales</taxon>
        <taxon>Massarineae</taxon>
        <taxon>Lentitheciaceae</taxon>
        <taxon>Lentithecium</taxon>
    </lineage>
</organism>
<evidence type="ECO:0000313" key="1">
    <source>
        <dbReference type="EMBL" id="KAF2683687.1"/>
    </source>
</evidence>
<dbReference type="EMBL" id="MU005583">
    <property type="protein sequence ID" value="KAF2683687.1"/>
    <property type="molecule type" value="Genomic_DNA"/>
</dbReference>
<proteinExistence type="predicted"/>
<keyword evidence="2" id="KW-1185">Reference proteome</keyword>
<reference evidence="1" key="1">
    <citation type="journal article" date="2020" name="Stud. Mycol.">
        <title>101 Dothideomycetes genomes: a test case for predicting lifestyles and emergence of pathogens.</title>
        <authorList>
            <person name="Haridas S."/>
            <person name="Albert R."/>
            <person name="Binder M."/>
            <person name="Bloem J."/>
            <person name="Labutti K."/>
            <person name="Salamov A."/>
            <person name="Andreopoulos B."/>
            <person name="Baker S."/>
            <person name="Barry K."/>
            <person name="Bills G."/>
            <person name="Bluhm B."/>
            <person name="Cannon C."/>
            <person name="Castanera R."/>
            <person name="Culley D."/>
            <person name="Daum C."/>
            <person name="Ezra D."/>
            <person name="Gonzalez J."/>
            <person name="Henrissat B."/>
            <person name="Kuo A."/>
            <person name="Liang C."/>
            <person name="Lipzen A."/>
            <person name="Lutzoni F."/>
            <person name="Magnuson J."/>
            <person name="Mondo S."/>
            <person name="Nolan M."/>
            <person name="Ohm R."/>
            <person name="Pangilinan J."/>
            <person name="Park H.-J."/>
            <person name="Ramirez L."/>
            <person name="Alfaro M."/>
            <person name="Sun H."/>
            <person name="Tritt A."/>
            <person name="Yoshinaga Y."/>
            <person name="Zwiers L.-H."/>
            <person name="Turgeon B."/>
            <person name="Goodwin S."/>
            <person name="Spatafora J."/>
            <person name="Crous P."/>
            <person name="Grigoriev I."/>
        </authorList>
    </citation>
    <scope>NUCLEOTIDE SEQUENCE</scope>
    <source>
        <strain evidence="1">CBS 122367</strain>
    </source>
</reference>
<dbReference type="Gene3D" id="2.80.10.50">
    <property type="match status" value="1"/>
</dbReference>
<accession>A0A6G1IZK1</accession>
<name>A0A6G1IZK1_9PLEO</name>
<dbReference type="OrthoDB" id="3439489at2759"/>
<dbReference type="Pfam" id="PF16850">
    <property type="entry name" value="Inhibitor_I66"/>
    <property type="match status" value="1"/>
</dbReference>
<protein>
    <submittedName>
        <fullName evidence="1">Uncharacterized protein</fullName>
    </submittedName>
</protein>
<dbReference type="InterPro" id="IPR031755">
    <property type="entry name" value="Inhibitor_I66"/>
</dbReference>
<evidence type="ECO:0000313" key="2">
    <source>
        <dbReference type="Proteomes" id="UP000799291"/>
    </source>
</evidence>
<dbReference type="GO" id="GO:0004867">
    <property type="term" value="F:serine-type endopeptidase inhibitor activity"/>
    <property type="evidence" value="ECO:0007669"/>
    <property type="project" value="InterPro"/>
</dbReference>
<dbReference type="Proteomes" id="UP000799291">
    <property type="component" value="Unassembled WGS sequence"/>
</dbReference>
<sequence>MESLDSSFTIEVNGTPISKLSGTADEPVQAKVGSEAAIFTLKDGRLQCGDRVLGRSKTEDRSMRPKPVFWFPAVTSKDKVRPVTAKQEGSSLQLMFGGSALTETDGEVFADLMQEGESTVNVKIQ</sequence>
<dbReference type="AlphaFoldDB" id="A0A6G1IZK1"/>
<gene>
    <name evidence="1" type="ORF">K458DRAFT_389605</name>
</gene>